<dbReference type="Proteomes" id="UP000318336">
    <property type="component" value="Unassembled WGS sequence"/>
</dbReference>
<keyword evidence="3" id="KW-1185">Reference proteome</keyword>
<feature type="domain" description="Bacterial Pleckstrin homology" evidence="1">
    <location>
        <begin position="4"/>
        <end position="122"/>
    </location>
</feature>
<dbReference type="Gene3D" id="2.30.29.50">
    <property type="entry name" value="Bacterial Pleckstrin homology domain"/>
    <property type="match status" value="1"/>
</dbReference>
<dbReference type="OrthoDB" id="3199551at2"/>
<gene>
    <name evidence="2" type="ORF">FB554_3038</name>
</gene>
<dbReference type="AlphaFoldDB" id="A0A542XGA5"/>
<dbReference type="InterPro" id="IPR012544">
    <property type="entry name" value="PHb"/>
</dbReference>
<dbReference type="Pfam" id="PF08000">
    <property type="entry name" value="bPH_1"/>
    <property type="match status" value="1"/>
</dbReference>
<dbReference type="CDD" id="cd13225">
    <property type="entry name" value="PH-like_bacteria"/>
    <property type="match status" value="1"/>
</dbReference>
<accession>A0A542XGA5</accession>
<protein>
    <submittedName>
        <fullName evidence="2">PH (Pleckstrin Homology) domain-containing protein</fullName>
    </submittedName>
</protein>
<evidence type="ECO:0000313" key="2">
    <source>
        <dbReference type="EMBL" id="TQL34856.1"/>
    </source>
</evidence>
<evidence type="ECO:0000259" key="1">
    <source>
        <dbReference type="Pfam" id="PF08000"/>
    </source>
</evidence>
<dbReference type="InterPro" id="IPR037063">
    <property type="entry name" value="PHb_sf"/>
</dbReference>
<dbReference type="SUPFAM" id="SSF50729">
    <property type="entry name" value="PH domain-like"/>
    <property type="match status" value="1"/>
</dbReference>
<dbReference type="RefSeq" id="WP_142007201.1">
    <property type="nucleotide sequence ID" value="NZ_CAJTBP010000001.1"/>
</dbReference>
<comment type="caution">
    <text evidence="2">The sequence shown here is derived from an EMBL/GenBank/DDBJ whole genome shotgun (WGS) entry which is preliminary data.</text>
</comment>
<sequence length="126" mass="14032">MIDFQNASIVKLDRVDPGRVLADVDPLLTESETVLHAYKGARDYVVMTERRLITVNVQGITGSKRDYTSLPWSKVQAWSVETAGAFDRDAELDLWFSGLGEIRLEFRGTVDIRQIGRLIAAHALAG</sequence>
<proteinExistence type="predicted"/>
<evidence type="ECO:0000313" key="3">
    <source>
        <dbReference type="Proteomes" id="UP000318336"/>
    </source>
</evidence>
<organism evidence="2 3">
    <name type="scientific">Barrientosiimonas humi</name>
    <dbReference type="NCBI Taxonomy" id="999931"/>
    <lineage>
        <taxon>Bacteria</taxon>
        <taxon>Bacillati</taxon>
        <taxon>Actinomycetota</taxon>
        <taxon>Actinomycetes</taxon>
        <taxon>Micrococcales</taxon>
        <taxon>Dermacoccaceae</taxon>
        <taxon>Barrientosiimonas</taxon>
    </lineage>
</organism>
<name>A0A542XGA5_9MICO</name>
<dbReference type="EMBL" id="VFOK01000001">
    <property type="protein sequence ID" value="TQL34856.1"/>
    <property type="molecule type" value="Genomic_DNA"/>
</dbReference>
<reference evidence="2 3" key="1">
    <citation type="submission" date="2019-06" db="EMBL/GenBank/DDBJ databases">
        <title>Sequencing the genomes of 1000 actinobacteria strains.</title>
        <authorList>
            <person name="Klenk H.-P."/>
        </authorList>
    </citation>
    <scope>NUCLEOTIDE SEQUENCE [LARGE SCALE GENOMIC DNA]</scope>
    <source>
        <strain evidence="2 3">DSM 24617</strain>
    </source>
</reference>